<proteinExistence type="predicted"/>
<dbReference type="GO" id="GO:0005737">
    <property type="term" value="C:cytoplasm"/>
    <property type="evidence" value="ECO:0007669"/>
    <property type="project" value="TreeGrafter"/>
</dbReference>
<organism evidence="3">
    <name type="scientific">Soboliphyme baturini</name>
    <dbReference type="NCBI Taxonomy" id="241478"/>
    <lineage>
        <taxon>Eukaryota</taxon>
        <taxon>Metazoa</taxon>
        <taxon>Ecdysozoa</taxon>
        <taxon>Nematoda</taxon>
        <taxon>Enoplea</taxon>
        <taxon>Dorylaimia</taxon>
        <taxon>Dioctophymatida</taxon>
        <taxon>Dioctophymatoidea</taxon>
        <taxon>Soboliphymatidae</taxon>
        <taxon>Soboliphyme</taxon>
    </lineage>
</organism>
<reference evidence="1 2" key="2">
    <citation type="submission" date="2018-11" db="EMBL/GenBank/DDBJ databases">
        <authorList>
            <consortium name="Pathogen Informatics"/>
        </authorList>
    </citation>
    <scope>NUCLEOTIDE SEQUENCE [LARGE SCALE GENOMIC DNA]</scope>
</reference>
<dbReference type="FunFam" id="1.20.1440.160:FF:000001">
    <property type="entry name" value="Tumor necrosis factor alpha-induced protein 8-like 1"/>
    <property type="match status" value="1"/>
</dbReference>
<evidence type="ECO:0000313" key="1">
    <source>
        <dbReference type="EMBL" id="VDP11801.1"/>
    </source>
</evidence>
<sequence length="203" mass="22958">MLKASSWSVGYVNADGPFSSKSLSVKAQKKILSKIANRTVAHHFISDQSARLLDNLYKLLKEFYTKKEAEKVVKNIIKMAIKIAVLGHNDQFSPADLSIFSKFQEKLHSIMLSVVSFHQVDFSYDKLYLRKLIGETENLLTNLIASHLTEKSVQRVHMVFQYLGATEFLDFLFTHGGGGKQISNSMKKLIFDDIGELLTRGEL</sequence>
<reference evidence="3" key="1">
    <citation type="submission" date="2016-06" db="UniProtKB">
        <authorList>
            <consortium name="WormBaseParasite"/>
        </authorList>
    </citation>
    <scope>IDENTIFICATION</scope>
</reference>
<evidence type="ECO:0000313" key="2">
    <source>
        <dbReference type="Proteomes" id="UP000270296"/>
    </source>
</evidence>
<protein>
    <submittedName>
        <fullName evidence="3">Tumor necrosis factor alpha-induced protein 8-like protein</fullName>
    </submittedName>
</protein>
<dbReference type="Gene3D" id="1.20.1440.160">
    <property type="entry name" value="Tumor necrosis factor alpha-induced protein 8-like"/>
    <property type="match status" value="1"/>
</dbReference>
<dbReference type="PANTHER" id="PTHR12757">
    <property type="entry name" value="TUMOR NECROSIS FACTOR INDUCED PROTEIN"/>
    <property type="match status" value="1"/>
</dbReference>
<dbReference type="EMBL" id="UZAM01010302">
    <property type="protein sequence ID" value="VDP11801.1"/>
    <property type="molecule type" value="Genomic_DNA"/>
</dbReference>
<dbReference type="PANTHER" id="PTHR12757:SF1">
    <property type="entry name" value="PROTEIN SALIVARY GLANDS MARRED"/>
    <property type="match status" value="1"/>
</dbReference>
<dbReference type="Pfam" id="PF05527">
    <property type="entry name" value="TNFAIP8"/>
    <property type="match status" value="1"/>
</dbReference>
<dbReference type="WBParaSite" id="SBAD_0000734601-mRNA-1">
    <property type="protein sequence ID" value="SBAD_0000734601-mRNA-1"/>
    <property type="gene ID" value="SBAD_0000734601"/>
</dbReference>
<gene>
    <name evidence="1" type="ORF">SBAD_LOCUS7080</name>
</gene>
<evidence type="ECO:0000313" key="3">
    <source>
        <dbReference type="WBParaSite" id="SBAD_0000734601-mRNA-1"/>
    </source>
</evidence>
<dbReference type="Proteomes" id="UP000270296">
    <property type="component" value="Unassembled WGS sequence"/>
</dbReference>
<dbReference type="AlphaFoldDB" id="A0A183ITY3"/>
<dbReference type="InterPro" id="IPR038355">
    <property type="entry name" value="TNFAIP8_sf"/>
</dbReference>
<keyword evidence="2" id="KW-1185">Reference proteome</keyword>
<name>A0A183ITY3_9BILA</name>
<accession>A0A183ITY3</accession>
<dbReference type="GO" id="GO:0042981">
    <property type="term" value="P:regulation of apoptotic process"/>
    <property type="evidence" value="ECO:0007669"/>
    <property type="project" value="InterPro"/>
</dbReference>
<dbReference type="InterPro" id="IPR008477">
    <property type="entry name" value="TNFAIP8-like"/>
</dbReference>
<dbReference type="OrthoDB" id="10055976at2759"/>